<protein>
    <submittedName>
        <fullName evidence="1">Uncharacterized protein</fullName>
    </submittedName>
</protein>
<name>A0A8S5QF43_9CAUD</name>
<organism evidence="1">
    <name type="scientific">Siphoviridae sp. ctr2f5</name>
    <dbReference type="NCBI Taxonomy" id="2825684"/>
    <lineage>
        <taxon>Viruses</taxon>
        <taxon>Duplodnaviria</taxon>
        <taxon>Heunggongvirae</taxon>
        <taxon>Uroviricota</taxon>
        <taxon>Caudoviricetes</taxon>
    </lineage>
</organism>
<accession>A0A8S5QF43</accession>
<evidence type="ECO:0000313" key="1">
    <source>
        <dbReference type="EMBL" id="DAE17389.1"/>
    </source>
</evidence>
<dbReference type="EMBL" id="BK015639">
    <property type="protein sequence ID" value="DAE17389.1"/>
    <property type="molecule type" value="Genomic_DNA"/>
</dbReference>
<sequence length="59" mass="6888">MGGILHLCRLFSISIVVVVNCKAGYVKWILDKYSRLKASIYVKDFLRCFCEFKIKDLKD</sequence>
<reference evidence="1" key="1">
    <citation type="journal article" date="2021" name="Proc. Natl. Acad. Sci. U.S.A.">
        <title>A Catalog of Tens of Thousands of Viruses from Human Metagenomes Reveals Hidden Associations with Chronic Diseases.</title>
        <authorList>
            <person name="Tisza M.J."/>
            <person name="Buck C.B."/>
        </authorList>
    </citation>
    <scope>NUCLEOTIDE SEQUENCE</scope>
    <source>
        <strain evidence="1">Ctr2f5</strain>
    </source>
</reference>
<proteinExistence type="predicted"/>